<dbReference type="Gene3D" id="2.140.10.10">
    <property type="entry name" value="Quinoprotein alcohol dehydrogenase-like superfamily"/>
    <property type="match status" value="1"/>
</dbReference>
<dbReference type="SMART" id="SM00564">
    <property type="entry name" value="PQQ"/>
    <property type="match status" value="4"/>
</dbReference>
<dbReference type="EMBL" id="JBHTAX010000001">
    <property type="protein sequence ID" value="MFC7190039.1"/>
    <property type="molecule type" value="Genomic_DNA"/>
</dbReference>
<accession>A0ABD5YPX0</accession>
<dbReference type="Pfam" id="PF13360">
    <property type="entry name" value="PQQ_2"/>
    <property type="match status" value="2"/>
</dbReference>
<dbReference type="InterPro" id="IPR002372">
    <property type="entry name" value="PQQ_rpt_dom"/>
</dbReference>
<feature type="compositionally biased region" description="Basic and acidic residues" evidence="1">
    <location>
        <begin position="28"/>
        <end position="49"/>
    </location>
</feature>
<dbReference type="Proteomes" id="UP001596417">
    <property type="component" value="Unassembled WGS sequence"/>
</dbReference>
<proteinExistence type="predicted"/>
<evidence type="ECO:0000256" key="1">
    <source>
        <dbReference type="SAM" id="MobiDB-lite"/>
    </source>
</evidence>
<evidence type="ECO:0000313" key="4">
    <source>
        <dbReference type="Proteomes" id="UP001596417"/>
    </source>
</evidence>
<protein>
    <submittedName>
        <fullName evidence="3">PQQ-binding-like beta-propeller repeat protein</fullName>
    </submittedName>
</protein>
<dbReference type="Gene3D" id="2.40.128.630">
    <property type="match status" value="1"/>
</dbReference>
<reference evidence="3 4" key="1">
    <citation type="journal article" date="2019" name="Int. J. Syst. Evol. Microbiol.">
        <title>The Global Catalogue of Microorganisms (GCM) 10K type strain sequencing project: providing services to taxonomists for standard genome sequencing and annotation.</title>
        <authorList>
            <consortium name="The Broad Institute Genomics Platform"/>
            <consortium name="The Broad Institute Genome Sequencing Center for Infectious Disease"/>
            <person name="Wu L."/>
            <person name="Ma J."/>
        </authorList>
    </citation>
    <scope>NUCLEOTIDE SEQUENCE [LARGE SCALE GENOMIC DNA]</scope>
    <source>
        <strain evidence="3 4">RDMS1</strain>
    </source>
</reference>
<dbReference type="PANTHER" id="PTHR34512">
    <property type="entry name" value="CELL SURFACE PROTEIN"/>
    <property type="match status" value="1"/>
</dbReference>
<dbReference type="PROSITE" id="PS51318">
    <property type="entry name" value="TAT"/>
    <property type="match status" value="1"/>
</dbReference>
<dbReference type="RefSeq" id="WP_390205400.1">
    <property type="nucleotide sequence ID" value="NZ_JBHSZC010000001.1"/>
</dbReference>
<evidence type="ECO:0000259" key="2">
    <source>
        <dbReference type="Pfam" id="PF13360"/>
    </source>
</evidence>
<name>A0ABD5YPX0_9EURY</name>
<sequence>MVPDISRRRVLTSTGAAAGLLPIGTLLSDRRSDSERQHQSNDWPMERHNPAGTGYAPNARGPKHAVSVRWKQRIETSLGAGYKPTPIVADGLVYGAGQQLICADTASGETVFRTDRNYNSPPTIARSRAYRSPTLAFSTPRGAEGLHAHGDQALAGVPVGRTRWSVGDEKEHSLLFGGQPSVSIPVASNGIVFVISNDTLHAIDASSGRVRWQREGDGRRPAVRNGTVYVTDYSKGVFGYDIETGKQTFSATPSHGALSVTAAPTLLIADMDSRLIGLDYEGTTVWRYNPADLSRDGGPIAVADGVAYAGFNGNRRSPLVAIDTVDGTERWRSDVSIESTPQFAPQQSPMALSTYL</sequence>
<dbReference type="SUPFAM" id="SSF50998">
    <property type="entry name" value="Quinoprotein alcohol dehydrogenase-like"/>
    <property type="match status" value="1"/>
</dbReference>
<evidence type="ECO:0000313" key="3">
    <source>
        <dbReference type="EMBL" id="MFC7190039.1"/>
    </source>
</evidence>
<dbReference type="PANTHER" id="PTHR34512:SF30">
    <property type="entry name" value="OUTER MEMBRANE PROTEIN ASSEMBLY FACTOR BAMB"/>
    <property type="match status" value="1"/>
</dbReference>
<comment type="caution">
    <text evidence="3">The sequence shown here is derived from an EMBL/GenBank/DDBJ whole genome shotgun (WGS) entry which is preliminary data.</text>
</comment>
<organism evidence="3 4">
    <name type="scientific">Halocatena marina</name>
    <dbReference type="NCBI Taxonomy" id="2934937"/>
    <lineage>
        <taxon>Archaea</taxon>
        <taxon>Methanobacteriati</taxon>
        <taxon>Methanobacteriota</taxon>
        <taxon>Stenosarchaea group</taxon>
        <taxon>Halobacteria</taxon>
        <taxon>Halobacteriales</taxon>
        <taxon>Natronomonadaceae</taxon>
        <taxon>Halocatena</taxon>
    </lineage>
</organism>
<dbReference type="AlphaFoldDB" id="A0ABD5YPX0"/>
<feature type="domain" description="Pyrrolo-quinoline quinone repeat" evidence="2">
    <location>
        <begin position="160"/>
        <end position="269"/>
    </location>
</feature>
<dbReference type="InterPro" id="IPR006311">
    <property type="entry name" value="TAT_signal"/>
</dbReference>
<dbReference type="Gene3D" id="2.40.10.480">
    <property type="match status" value="1"/>
</dbReference>
<keyword evidence="4" id="KW-1185">Reference proteome</keyword>
<dbReference type="InterPro" id="IPR018391">
    <property type="entry name" value="PQQ_b-propeller_rpt"/>
</dbReference>
<dbReference type="InterPro" id="IPR011047">
    <property type="entry name" value="Quinoprotein_ADH-like_sf"/>
</dbReference>
<feature type="region of interest" description="Disordered" evidence="1">
    <location>
        <begin position="28"/>
        <end position="62"/>
    </location>
</feature>
<gene>
    <name evidence="3" type="ORF">ACFQL7_09330</name>
</gene>
<feature type="domain" description="Pyrrolo-quinoline quinone repeat" evidence="2">
    <location>
        <begin position="274"/>
        <end position="340"/>
    </location>
</feature>